<evidence type="ECO:0000256" key="3">
    <source>
        <dbReference type="SAM" id="MobiDB-lite"/>
    </source>
</evidence>
<protein>
    <submittedName>
        <fullName evidence="5">RNA binding protein Rnp24</fullName>
    </submittedName>
</protein>
<proteinExistence type="predicted"/>
<feature type="compositionally biased region" description="Acidic residues" evidence="3">
    <location>
        <begin position="246"/>
        <end position="264"/>
    </location>
</feature>
<dbReference type="GO" id="GO:0003723">
    <property type="term" value="F:RNA binding"/>
    <property type="evidence" value="ECO:0007669"/>
    <property type="project" value="UniProtKB-UniRule"/>
</dbReference>
<feature type="region of interest" description="Disordered" evidence="3">
    <location>
        <begin position="1"/>
        <end position="70"/>
    </location>
</feature>
<dbReference type="RefSeq" id="XP_056501242.1">
    <property type="nucleotide sequence ID" value="XM_056644428.1"/>
</dbReference>
<evidence type="ECO:0000256" key="1">
    <source>
        <dbReference type="ARBA" id="ARBA00022884"/>
    </source>
</evidence>
<feature type="region of interest" description="Disordered" evidence="3">
    <location>
        <begin position="157"/>
        <end position="181"/>
    </location>
</feature>
<dbReference type="Gene3D" id="3.30.70.330">
    <property type="match status" value="2"/>
</dbReference>
<dbReference type="SMART" id="SM00360">
    <property type="entry name" value="RRM"/>
    <property type="match status" value="2"/>
</dbReference>
<feature type="compositionally biased region" description="Basic and acidic residues" evidence="3">
    <location>
        <begin position="332"/>
        <end position="345"/>
    </location>
</feature>
<gene>
    <name evidence="5" type="ORF">N7469_005508</name>
</gene>
<dbReference type="AlphaFoldDB" id="A0A9W9P412"/>
<dbReference type="SUPFAM" id="SSF54928">
    <property type="entry name" value="RNA-binding domain, RBD"/>
    <property type="match status" value="1"/>
</dbReference>
<accession>A0A9W9P412</accession>
<feature type="compositionally biased region" description="Basic residues" evidence="3">
    <location>
        <begin position="269"/>
        <end position="280"/>
    </location>
</feature>
<dbReference type="Proteomes" id="UP001147733">
    <property type="component" value="Unassembled WGS sequence"/>
</dbReference>
<feature type="region of interest" description="Disordered" evidence="3">
    <location>
        <begin position="245"/>
        <end position="284"/>
    </location>
</feature>
<feature type="domain" description="RRM" evidence="4">
    <location>
        <begin position="73"/>
        <end position="159"/>
    </location>
</feature>
<feature type="compositionally biased region" description="Polar residues" evidence="3">
    <location>
        <begin position="43"/>
        <end position="66"/>
    </location>
</feature>
<organism evidence="5 6">
    <name type="scientific">Penicillium citrinum</name>
    <dbReference type="NCBI Taxonomy" id="5077"/>
    <lineage>
        <taxon>Eukaryota</taxon>
        <taxon>Fungi</taxon>
        <taxon>Dikarya</taxon>
        <taxon>Ascomycota</taxon>
        <taxon>Pezizomycotina</taxon>
        <taxon>Eurotiomycetes</taxon>
        <taxon>Eurotiomycetidae</taxon>
        <taxon>Eurotiales</taxon>
        <taxon>Aspergillaceae</taxon>
        <taxon>Penicillium</taxon>
    </lineage>
</organism>
<comment type="caution">
    <text evidence="5">The sequence shown here is derived from an EMBL/GenBank/DDBJ whole genome shotgun (WGS) entry which is preliminary data.</text>
</comment>
<dbReference type="GeneID" id="81383595"/>
<dbReference type="InterPro" id="IPR012677">
    <property type="entry name" value="Nucleotide-bd_a/b_plait_sf"/>
</dbReference>
<reference evidence="5" key="1">
    <citation type="submission" date="2022-11" db="EMBL/GenBank/DDBJ databases">
        <authorList>
            <person name="Petersen C."/>
        </authorList>
    </citation>
    <scope>NUCLEOTIDE SEQUENCE</scope>
    <source>
        <strain evidence="5">IBT 23319</strain>
    </source>
</reference>
<keyword evidence="1 2" id="KW-0694">RNA-binding</keyword>
<feature type="region of interest" description="Disordered" evidence="3">
    <location>
        <begin position="302"/>
        <end position="363"/>
    </location>
</feature>
<dbReference type="InterPro" id="IPR035979">
    <property type="entry name" value="RBD_domain_sf"/>
</dbReference>
<dbReference type="OrthoDB" id="1875751at2759"/>
<dbReference type="InterPro" id="IPR000504">
    <property type="entry name" value="RRM_dom"/>
</dbReference>
<evidence type="ECO:0000313" key="6">
    <source>
        <dbReference type="Proteomes" id="UP001147733"/>
    </source>
</evidence>
<dbReference type="PANTHER" id="PTHR23236:SF11">
    <property type="entry name" value="EUKARYOTIC TRANSLATION INITIATION FACTOR 4H"/>
    <property type="match status" value="1"/>
</dbReference>
<sequence length="363" mass="40886">MPEATDRVEKKRKLQDVPELEIDVSAPEPQSKKALRLAKKNKTSGASKDTENASTENSKSVKASDSQPKRSPYGIWVGNMVFSTTQKDLVDHIVKFSELPESTITRVNMSKGPEKFGRPQNKGFAYVDFSTREAQDTAVEKVNETLLTGRPLLVKPANNFEGRPDKSQVPAAASGNPPSRRIYVGNLSYDATKESLEEHFGRCGTLTHVHVATFQDSGKCRGFAWVEFEDLAIAESAVKGFVMVKDEDEEEEEEESDDSSDSDSENEKKKNKAKKPKMRKIWVNNHLGRRIRMEFAEDAQTRYKKRFGKDSEGKKNNDGSSEEQPRMRKPRKQEVDESRYSKETVQRLSGAIVEGQGKKLTFD</sequence>
<feature type="compositionally biased region" description="Basic and acidic residues" evidence="3">
    <location>
        <begin position="308"/>
        <end position="317"/>
    </location>
</feature>
<reference evidence="5" key="2">
    <citation type="journal article" date="2023" name="IMA Fungus">
        <title>Comparative genomic study of the Penicillium genus elucidates a diverse pangenome and 15 lateral gene transfer events.</title>
        <authorList>
            <person name="Petersen C."/>
            <person name="Sorensen T."/>
            <person name="Nielsen M.R."/>
            <person name="Sondergaard T.E."/>
            <person name="Sorensen J.L."/>
            <person name="Fitzpatrick D.A."/>
            <person name="Frisvad J.C."/>
            <person name="Nielsen K.L."/>
        </authorList>
    </citation>
    <scope>NUCLEOTIDE SEQUENCE</scope>
    <source>
        <strain evidence="5">IBT 23319</strain>
    </source>
</reference>
<name>A0A9W9P412_PENCI</name>
<evidence type="ECO:0000256" key="2">
    <source>
        <dbReference type="PROSITE-ProRule" id="PRU00176"/>
    </source>
</evidence>
<keyword evidence="6" id="KW-1185">Reference proteome</keyword>
<dbReference type="PROSITE" id="PS50102">
    <property type="entry name" value="RRM"/>
    <property type="match status" value="2"/>
</dbReference>
<feature type="compositionally biased region" description="Basic residues" evidence="3">
    <location>
        <begin position="33"/>
        <end position="42"/>
    </location>
</feature>
<dbReference type="Pfam" id="PF00076">
    <property type="entry name" value="RRM_1"/>
    <property type="match status" value="2"/>
</dbReference>
<dbReference type="PANTHER" id="PTHR23236">
    <property type="entry name" value="EUKARYOTIC TRANSLATION INITIATION FACTOR 4B/4H"/>
    <property type="match status" value="1"/>
</dbReference>
<evidence type="ECO:0000259" key="4">
    <source>
        <dbReference type="PROSITE" id="PS50102"/>
    </source>
</evidence>
<evidence type="ECO:0000313" key="5">
    <source>
        <dbReference type="EMBL" id="KAJ5233742.1"/>
    </source>
</evidence>
<feature type="domain" description="RRM" evidence="4">
    <location>
        <begin position="180"/>
        <end position="298"/>
    </location>
</feature>
<dbReference type="EMBL" id="JAPQKT010000004">
    <property type="protein sequence ID" value="KAJ5233742.1"/>
    <property type="molecule type" value="Genomic_DNA"/>
</dbReference>